<dbReference type="Gene3D" id="3.40.190.10">
    <property type="entry name" value="Periplasmic binding protein-like II"/>
    <property type="match status" value="2"/>
</dbReference>
<evidence type="ECO:0000313" key="2">
    <source>
        <dbReference type="Proteomes" id="UP001589733"/>
    </source>
</evidence>
<dbReference type="RefSeq" id="WP_380005278.1">
    <property type="nucleotide sequence ID" value="NZ_JBHLYR010000010.1"/>
</dbReference>
<dbReference type="Proteomes" id="UP001589733">
    <property type="component" value="Unassembled WGS sequence"/>
</dbReference>
<evidence type="ECO:0000313" key="1">
    <source>
        <dbReference type="EMBL" id="MFB9990887.1"/>
    </source>
</evidence>
<proteinExistence type="predicted"/>
<sequence length="268" mass="29301">MSRLSFISLLSPHLYGFYTDLLAHLSSTLGQDFHLLPSAPWPDARRTVAAAEVDGAFQCGLILQEHPAFVPVAAPVPLGQTRAVYSTYIVVPRESSARQFGDLGGGRWVYNDPTSFSGYVALQAHAARLGLQPEFFGTPHWSGSHLASLDTVLSGEADVAGIDNTVFSAALRTRPDLRRHLRVLTPLGPYPIPPVTLRRTLPPARQQQIQAALADLHTQPVGRALLRQAGFSRFVPTTETAYLPLLAEAAQADQWRHTAPQLQRPDYV</sequence>
<gene>
    <name evidence="1" type="ORF">ACFFLM_02675</name>
</gene>
<accession>A0ABV6ATQ4</accession>
<dbReference type="PANTHER" id="PTHR35841:SF1">
    <property type="entry name" value="PHOSPHONATES-BINDING PERIPLASMIC PROTEIN"/>
    <property type="match status" value="1"/>
</dbReference>
<dbReference type="EMBL" id="JBHLYR010000010">
    <property type="protein sequence ID" value="MFB9990887.1"/>
    <property type="molecule type" value="Genomic_DNA"/>
</dbReference>
<dbReference type="SUPFAM" id="SSF53850">
    <property type="entry name" value="Periplasmic binding protein-like II"/>
    <property type="match status" value="1"/>
</dbReference>
<name>A0ABV6ATQ4_9DEIO</name>
<reference evidence="1 2" key="1">
    <citation type="submission" date="2024-09" db="EMBL/GenBank/DDBJ databases">
        <authorList>
            <person name="Sun Q."/>
            <person name="Mori K."/>
        </authorList>
    </citation>
    <scope>NUCLEOTIDE SEQUENCE [LARGE SCALE GENOMIC DNA]</scope>
    <source>
        <strain evidence="1 2">JCM 13503</strain>
    </source>
</reference>
<organism evidence="1 2">
    <name type="scientific">Deinococcus oregonensis</name>
    <dbReference type="NCBI Taxonomy" id="1805970"/>
    <lineage>
        <taxon>Bacteria</taxon>
        <taxon>Thermotogati</taxon>
        <taxon>Deinococcota</taxon>
        <taxon>Deinococci</taxon>
        <taxon>Deinococcales</taxon>
        <taxon>Deinococcaceae</taxon>
        <taxon>Deinococcus</taxon>
    </lineage>
</organism>
<dbReference type="Pfam" id="PF12974">
    <property type="entry name" value="Phosphonate-bd"/>
    <property type="match status" value="1"/>
</dbReference>
<keyword evidence="2" id="KW-1185">Reference proteome</keyword>
<comment type="caution">
    <text evidence="1">The sequence shown here is derived from an EMBL/GenBank/DDBJ whole genome shotgun (WGS) entry which is preliminary data.</text>
</comment>
<dbReference type="PANTHER" id="PTHR35841">
    <property type="entry name" value="PHOSPHONATES-BINDING PERIPLASMIC PROTEIN"/>
    <property type="match status" value="1"/>
</dbReference>
<protein>
    <submittedName>
        <fullName evidence="1">Phosphate/phosphite/phosphonate ABC transporter substrate-binding protein</fullName>
    </submittedName>
</protein>